<evidence type="ECO:0000256" key="1">
    <source>
        <dbReference type="ARBA" id="ARBA00022723"/>
    </source>
</evidence>
<dbReference type="InterPro" id="IPR036465">
    <property type="entry name" value="vWFA_dom_sf"/>
</dbReference>
<dbReference type="InterPro" id="IPR013517">
    <property type="entry name" value="FG-GAP"/>
</dbReference>
<dbReference type="Proteomes" id="UP001352852">
    <property type="component" value="Unassembled WGS sequence"/>
</dbReference>
<keyword evidence="7" id="KW-0675">Receptor</keyword>
<keyword evidence="7" id="KW-0130">Cell adhesion</keyword>
<evidence type="ECO:0000256" key="3">
    <source>
        <dbReference type="ARBA" id="ARBA00022737"/>
    </source>
</evidence>
<keyword evidence="2" id="KW-0732">Signal</keyword>
<comment type="caution">
    <text evidence="9">The sequence shown here is derived from an EMBL/GenBank/DDBJ whole genome shotgun (WGS) entry which is preliminary data.</text>
</comment>
<dbReference type="SUPFAM" id="SSF69318">
    <property type="entry name" value="Integrin alpha N-terminal domain"/>
    <property type="match status" value="1"/>
</dbReference>
<dbReference type="Pfam" id="PF00092">
    <property type="entry name" value="VWA"/>
    <property type="match status" value="1"/>
</dbReference>
<protein>
    <recommendedName>
        <fullName evidence="8">VWFA domain-containing protein</fullName>
    </recommendedName>
</protein>
<feature type="domain" description="VWFA" evidence="8">
    <location>
        <begin position="1"/>
        <end position="92"/>
    </location>
</feature>
<keyword evidence="5" id="KW-0325">Glycoprotein</keyword>
<keyword evidence="7" id="KW-0401">Integrin</keyword>
<dbReference type="PANTHER" id="PTHR23220:SF118">
    <property type="entry name" value="INTEGRIN ALPHA-X"/>
    <property type="match status" value="1"/>
</dbReference>
<sequence length="269" mass="29325">EDVFSPQKGSRANVNKILIVITDGESQDGSNLPNAIKLADEKKIVRFAIGVGSAFTNPTAKQELDTIASKPAGNFVFQVESFDALNKIQESLQAKIFSIEGSQTSGEALKQEMSQEGFRAAYVSGEIQMAMVGANQWKGGYKKYSLSSAQTTGSFEPSFMEADSYLGYSMTIAKTVDGPLTVIGAPRYQHKGVVLTVFGEQLTDYIKPFQPQTGEYFGAEVCAMDVDSDGLTDLVLISSPMHKELDREGRVYVCELTRLVNVKCLPLFL</sequence>
<keyword evidence="1" id="KW-0479">Metal-binding</keyword>
<evidence type="ECO:0000313" key="10">
    <source>
        <dbReference type="Proteomes" id="UP001352852"/>
    </source>
</evidence>
<evidence type="ECO:0000256" key="5">
    <source>
        <dbReference type="ARBA" id="ARBA00023180"/>
    </source>
</evidence>
<keyword evidence="10" id="KW-1185">Reference proteome</keyword>
<evidence type="ECO:0000256" key="7">
    <source>
        <dbReference type="RuleBase" id="RU003762"/>
    </source>
</evidence>
<dbReference type="EMBL" id="JAHUTJ010006095">
    <property type="protein sequence ID" value="MED6266151.1"/>
    <property type="molecule type" value="Genomic_DNA"/>
</dbReference>
<keyword evidence="4" id="KW-0106">Calcium</keyword>
<dbReference type="SUPFAM" id="SSF53300">
    <property type="entry name" value="vWA-like"/>
    <property type="match status" value="1"/>
</dbReference>
<dbReference type="Pfam" id="PF01839">
    <property type="entry name" value="FG-GAP"/>
    <property type="match status" value="1"/>
</dbReference>
<dbReference type="InterPro" id="IPR000413">
    <property type="entry name" value="Integrin_alpha"/>
</dbReference>
<feature type="repeat" description="FG-GAP" evidence="6">
    <location>
        <begin position="201"/>
        <end position="263"/>
    </location>
</feature>
<accession>A0ABU7CT72</accession>
<evidence type="ECO:0000256" key="4">
    <source>
        <dbReference type="ARBA" id="ARBA00022837"/>
    </source>
</evidence>
<dbReference type="SMART" id="SM00191">
    <property type="entry name" value="Int_alpha"/>
    <property type="match status" value="2"/>
</dbReference>
<dbReference type="PANTHER" id="PTHR23220">
    <property type="entry name" value="INTEGRIN ALPHA"/>
    <property type="match status" value="1"/>
</dbReference>
<dbReference type="InterPro" id="IPR002035">
    <property type="entry name" value="VWF_A"/>
</dbReference>
<gene>
    <name evidence="9" type="ORF">CHARACLAT_032753</name>
</gene>
<evidence type="ECO:0000256" key="6">
    <source>
        <dbReference type="PROSITE-ProRule" id="PRU00803"/>
    </source>
</evidence>
<dbReference type="PRINTS" id="PR01185">
    <property type="entry name" value="INTEGRINA"/>
</dbReference>
<evidence type="ECO:0000256" key="2">
    <source>
        <dbReference type="ARBA" id="ARBA00022729"/>
    </source>
</evidence>
<evidence type="ECO:0000259" key="8">
    <source>
        <dbReference type="PROSITE" id="PS50234"/>
    </source>
</evidence>
<keyword evidence="3" id="KW-0677">Repeat</keyword>
<comment type="subcellular location">
    <subcellularLocation>
        <location evidence="7">Membrane</location>
        <topology evidence="7">Single-pass type I membrane protein</topology>
    </subcellularLocation>
</comment>
<organism evidence="9 10">
    <name type="scientific">Characodon lateralis</name>
    <dbReference type="NCBI Taxonomy" id="208331"/>
    <lineage>
        <taxon>Eukaryota</taxon>
        <taxon>Metazoa</taxon>
        <taxon>Chordata</taxon>
        <taxon>Craniata</taxon>
        <taxon>Vertebrata</taxon>
        <taxon>Euteleostomi</taxon>
        <taxon>Actinopterygii</taxon>
        <taxon>Neopterygii</taxon>
        <taxon>Teleostei</taxon>
        <taxon>Neoteleostei</taxon>
        <taxon>Acanthomorphata</taxon>
        <taxon>Ovalentaria</taxon>
        <taxon>Atherinomorphae</taxon>
        <taxon>Cyprinodontiformes</taxon>
        <taxon>Goodeidae</taxon>
        <taxon>Characodon</taxon>
    </lineage>
</organism>
<dbReference type="PROSITE" id="PS51470">
    <property type="entry name" value="FG_GAP"/>
    <property type="match status" value="1"/>
</dbReference>
<evidence type="ECO:0000313" key="9">
    <source>
        <dbReference type="EMBL" id="MED6266151.1"/>
    </source>
</evidence>
<reference evidence="9 10" key="1">
    <citation type="submission" date="2021-06" db="EMBL/GenBank/DDBJ databases">
        <authorList>
            <person name="Palmer J.M."/>
        </authorList>
    </citation>
    <scope>NUCLEOTIDE SEQUENCE [LARGE SCALE GENOMIC DNA]</scope>
    <source>
        <strain evidence="9 10">CL_MEX2019</strain>
        <tissue evidence="9">Muscle</tissue>
    </source>
</reference>
<proteinExistence type="inferred from homology"/>
<dbReference type="Gene3D" id="2.130.10.130">
    <property type="entry name" value="Integrin alpha, N-terminal"/>
    <property type="match status" value="1"/>
</dbReference>
<name>A0ABU7CT72_9TELE</name>
<dbReference type="InterPro" id="IPR028994">
    <property type="entry name" value="Integrin_alpha_N"/>
</dbReference>
<feature type="non-terminal residue" evidence="9">
    <location>
        <position position="1"/>
    </location>
</feature>
<dbReference type="InterPro" id="IPR013519">
    <property type="entry name" value="Int_alpha_beta-p"/>
</dbReference>
<dbReference type="Gene3D" id="3.40.50.410">
    <property type="entry name" value="von Willebrand factor, type A domain"/>
    <property type="match status" value="1"/>
</dbReference>
<dbReference type="PROSITE" id="PS50234">
    <property type="entry name" value="VWFA"/>
    <property type="match status" value="1"/>
</dbReference>
<comment type="similarity">
    <text evidence="7">Belongs to the integrin alpha chain family.</text>
</comment>